<proteinExistence type="predicted"/>
<dbReference type="AlphaFoldDB" id="A0A7I9ZQ68"/>
<reference evidence="1 2" key="1">
    <citation type="journal article" date="2019" name="Emerg. Microbes Infect.">
        <title>Comprehensive subspecies identification of 175 nontuberculous mycobacteria species based on 7547 genomic profiles.</title>
        <authorList>
            <person name="Matsumoto Y."/>
            <person name="Kinjo T."/>
            <person name="Motooka D."/>
            <person name="Nabeya D."/>
            <person name="Jung N."/>
            <person name="Uechi K."/>
            <person name="Horii T."/>
            <person name="Iida T."/>
            <person name="Fujita J."/>
            <person name="Nakamura S."/>
        </authorList>
    </citation>
    <scope>NUCLEOTIDE SEQUENCE [LARGE SCALE GENOMIC DNA]</scope>
    <source>
        <strain evidence="1 2">JCM 30996</strain>
    </source>
</reference>
<gene>
    <name evidence="1" type="ORF">MHIP_36280</name>
</gene>
<name>A0A7I9ZQ68_9MYCO</name>
<sequence>MTETTIAADHYEFSFGRQAADSDETITHIALHAIEGDERFTLAMPLDLAEKVGKLLIGHADYVAGRPPRDW</sequence>
<evidence type="ECO:0000313" key="2">
    <source>
        <dbReference type="Proteomes" id="UP000465304"/>
    </source>
</evidence>
<organism evidence="1 2">
    <name type="scientific">Mycolicibacterium hippocampi</name>
    <dbReference type="NCBI Taxonomy" id="659824"/>
    <lineage>
        <taxon>Bacteria</taxon>
        <taxon>Bacillati</taxon>
        <taxon>Actinomycetota</taxon>
        <taxon>Actinomycetes</taxon>
        <taxon>Mycobacteriales</taxon>
        <taxon>Mycobacteriaceae</taxon>
        <taxon>Mycolicibacterium</taxon>
    </lineage>
</organism>
<keyword evidence="2" id="KW-1185">Reference proteome</keyword>
<dbReference type="RefSeq" id="WP_163890602.1">
    <property type="nucleotide sequence ID" value="NZ_BLLB01000002.1"/>
</dbReference>
<accession>A0A7I9ZQ68</accession>
<dbReference type="Proteomes" id="UP000465304">
    <property type="component" value="Unassembled WGS sequence"/>
</dbReference>
<dbReference type="EMBL" id="BLLB01000002">
    <property type="protein sequence ID" value="GFH03145.1"/>
    <property type="molecule type" value="Genomic_DNA"/>
</dbReference>
<evidence type="ECO:0000313" key="1">
    <source>
        <dbReference type="EMBL" id="GFH03145.1"/>
    </source>
</evidence>
<protein>
    <submittedName>
        <fullName evidence="1">Uncharacterized protein</fullName>
    </submittedName>
</protein>
<comment type="caution">
    <text evidence="1">The sequence shown here is derived from an EMBL/GenBank/DDBJ whole genome shotgun (WGS) entry which is preliminary data.</text>
</comment>